<reference evidence="1 2" key="1">
    <citation type="submission" date="2019-03" db="EMBL/GenBank/DDBJ databases">
        <title>Genomic Encyclopedia of Type Strains, Phase III (KMG-III): the genomes of soil and plant-associated and newly described type strains.</title>
        <authorList>
            <person name="Whitman W."/>
        </authorList>
    </citation>
    <scope>NUCLEOTIDE SEQUENCE [LARGE SCALE GENOMIC DNA]</scope>
    <source>
        <strain evidence="1 2">CECT 8283</strain>
    </source>
</reference>
<dbReference type="Gene3D" id="1.20.910.10">
    <property type="entry name" value="Heme oxygenase-like"/>
    <property type="match status" value="1"/>
</dbReference>
<proteinExistence type="predicted"/>
<dbReference type="Proteomes" id="UP000295390">
    <property type="component" value="Unassembled WGS sequence"/>
</dbReference>
<protein>
    <submittedName>
        <fullName evidence="1">Thiaminase/transcriptional activator TenA</fullName>
    </submittedName>
</protein>
<evidence type="ECO:0000313" key="1">
    <source>
        <dbReference type="EMBL" id="TDQ23894.1"/>
    </source>
</evidence>
<accession>A0A4R6TBY9</accession>
<dbReference type="PANTHER" id="PTHR43198">
    <property type="entry name" value="BIFUNCTIONAL TH2 PROTEIN"/>
    <property type="match status" value="1"/>
</dbReference>
<dbReference type="AlphaFoldDB" id="A0A4R6TBY9"/>
<dbReference type="EMBL" id="SNYH01000005">
    <property type="protein sequence ID" value="TDQ23894.1"/>
    <property type="molecule type" value="Genomic_DNA"/>
</dbReference>
<sequence>MKNNRSTKLDQTFLTEYKLSTAPPPTDTLFWKMWNACQDIANETLNTQFIQEIKSGTLNPVHYGGFNISDAYYCFKGAQDYLNAMDRASNPTLKAFLHKKYNSYQKYNDTFPKTWRIKDAEGIIPSEVCKLYSKFESMVASHQDPIYALIVMIPCEYLWAWLAAQLSPTSSKNLYAPWITGNNDPNGAYAMGNFLEEYQKENPVDEKLATQLYTQAITYEYQNFNTALSS</sequence>
<dbReference type="GO" id="GO:0005829">
    <property type="term" value="C:cytosol"/>
    <property type="evidence" value="ECO:0007669"/>
    <property type="project" value="TreeGrafter"/>
</dbReference>
<gene>
    <name evidence="1" type="ORF">DFQ07_2426</name>
</gene>
<evidence type="ECO:0000313" key="2">
    <source>
        <dbReference type="Proteomes" id="UP000295390"/>
    </source>
</evidence>
<comment type="caution">
    <text evidence="1">The sequence shown here is derived from an EMBL/GenBank/DDBJ whole genome shotgun (WGS) entry which is preliminary data.</text>
</comment>
<dbReference type="CDD" id="cd19359">
    <property type="entry name" value="TenA_C_Bt3146-like"/>
    <property type="match status" value="1"/>
</dbReference>
<organism evidence="1 2">
    <name type="scientific">Tenacibaculum caenipelagi</name>
    <dbReference type="NCBI Taxonomy" id="1325435"/>
    <lineage>
        <taxon>Bacteria</taxon>
        <taxon>Pseudomonadati</taxon>
        <taxon>Bacteroidota</taxon>
        <taxon>Flavobacteriia</taxon>
        <taxon>Flavobacteriales</taxon>
        <taxon>Flavobacteriaceae</taxon>
        <taxon>Tenacibaculum</taxon>
    </lineage>
</organism>
<dbReference type="RefSeq" id="WP_133537109.1">
    <property type="nucleotide sequence ID" value="NZ_SNYH01000005.1"/>
</dbReference>
<dbReference type="InterPro" id="IPR050967">
    <property type="entry name" value="Thiamine_Salvage_TenA"/>
</dbReference>
<dbReference type="SUPFAM" id="SSF48613">
    <property type="entry name" value="Heme oxygenase-like"/>
    <property type="match status" value="1"/>
</dbReference>
<dbReference type="OrthoDB" id="1451338at2"/>
<dbReference type="InterPro" id="IPR016084">
    <property type="entry name" value="Haem_Oase-like_multi-hlx"/>
</dbReference>
<name>A0A4R6TBY9_9FLAO</name>
<dbReference type="PANTHER" id="PTHR43198:SF2">
    <property type="entry name" value="SI:CH1073-67J19.1-RELATED"/>
    <property type="match status" value="1"/>
</dbReference>
<keyword evidence="2" id="KW-1185">Reference proteome</keyword>